<protein>
    <submittedName>
        <fullName evidence="3">Histidine kinase/DNA gyrase B/HSP90-like ATPase</fullName>
    </submittedName>
</protein>
<dbReference type="PANTHER" id="PTHR43547:SF2">
    <property type="entry name" value="HYBRID SIGNAL TRANSDUCTION HISTIDINE KINASE C"/>
    <property type="match status" value="1"/>
</dbReference>
<dbReference type="EMBL" id="QAAD01000003">
    <property type="protein sequence ID" value="PTN09758.1"/>
    <property type="molecule type" value="Genomic_DNA"/>
</dbReference>
<name>A0A2T5C4G5_9BACT</name>
<dbReference type="PROSITE" id="PS50109">
    <property type="entry name" value="HIS_KIN"/>
    <property type="match status" value="1"/>
</dbReference>
<dbReference type="SUPFAM" id="SSF55874">
    <property type="entry name" value="ATPase domain of HSP90 chaperone/DNA topoisomerase II/histidine kinase"/>
    <property type="match status" value="1"/>
</dbReference>
<dbReference type="OrthoDB" id="9792686at2"/>
<dbReference type="RefSeq" id="WP_107821143.1">
    <property type="nucleotide sequence ID" value="NZ_QAAD01000003.1"/>
</dbReference>
<dbReference type="Proteomes" id="UP000243525">
    <property type="component" value="Unassembled WGS sequence"/>
</dbReference>
<comment type="caution">
    <text evidence="3">The sequence shown here is derived from an EMBL/GenBank/DDBJ whole genome shotgun (WGS) entry which is preliminary data.</text>
</comment>
<reference evidence="3 4" key="1">
    <citation type="submission" date="2018-04" db="EMBL/GenBank/DDBJ databases">
        <title>Genomic Encyclopedia of Archaeal and Bacterial Type Strains, Phase II (KMG-II): from individual species to whole genera.</title>
        <authorList>
            <person name="Goeker M."/>
        </authorList>
    </citation>
    <scope>NUCLEOTIDE SEQUENCE [LARGE SCALE GENOMIC DNA]</scope>
    <source>
        <strain evidence="3 4">DSM 28823</strain>
    </source>
</reference>
<keyword evidence="1" id="KW-0597">Phosphoprotein</keyword>
<dbReference type="InterPro" id="IPR003594">
    <property type="entry name" value="HATPase_dom"/>
</dbReference>
<gene>
    <name evidence="3" type="ORF">C8N47_10342</name>
</gene>
<dbReference type="PANTHER" id="PTHR43547">
    <property type="entry name" value="TWO-COMPONENT HISTIDINE KINASE"/>
    <property type="match status" value="1"/>
</dbReference>
<dbReference type="InterPro" id="IPR005467">
    <property type="entry name" value="His_kinase_dom"/>
</dbReference>
<keyword evidence="3" id="KW-0418">Kinase</keyword>
<keyword evidence="4" id="KW-1185">Reference proteome</keyword>
<dbReference type="Gene3D" id="3.30.565.10">
    <property type="entry name" value="Histidine kinase-like ATPase, C-terminal domain"/>
    <property type="match status" value="1"/>
</dbReference>
<dbReference type="InterPro" id="IPR036890">
    <property type="entry name" value="HATPase_C_sf"/>
</dbReference>
<accession>A0A2T5C4G5</accession>
<dbReference type="Pfam" id="PF02518">
    <property type="entry name" value="HATPase_c"/>
    <property type="match status" value="1"/>
</dbReference>
<keyword evidence="3" id="KW-0808">Transferase</keyword>
<dbReference type="SMART" id="SM00387">
    <property type="entry name" value="HATPase_c"/>
    <property type="match status" value="1"/>
</dbReference>
<evidence type="ECO:0000313" key="4">
    <source>
        <dbReference type="Proteomes" id="UP000243525"/>
    </source>
</evidence>
<feature type="domain" description="Histidine kinase" evidence="2">
    <location>
        <begin position="157"/>
        <end position="366"/>
    </location>
</feature>
<proteinExistence type="predicted"/>
<dbReference type="GO" id="GO:0000155">
    <property type="term" value="F:phosphorelay sensor kinase activity"/>
    <property type="evidence" value="ECO:0007669"/>
    <property type="project" value="TreeGrafter"/>
</dbReference>
<organism evidence="3 4">
    <name type="scientific">Mangrovibacterium marinum</name>
    <dbReference type="NCBI Taxonomy" id="1639118"/>
    <lineage>
        <taxon>Bacteria</taxon>
        <taxon>Pseudomonadati</taxon>
        <taxon>Bacteroidota</taxon>
        <taxon>Bacteroidia</taxon>
        <taxon>Marinilabiliales</taxon>
        <taxon>Prolixibacteraceae</taxon>
        <taxon>Mangrovibacterium</taxon>
    </lineage>
</organism>
<evidence type="ECO:0000256" key="1">
    <source>
        <dbReference type="ARBA" id="ARBA00022553"/>
    </source>
</evidence>
<evidence type="ECO:0000259" key="2">
    <source>
        <dbReference type="PROSITE" id="PS50109"/>
    </source>
</evidence>
<dbReference type="AlphaFoldDB" id="A0A2T5C4G5"/>
<sequence>MEKRANPLGDKLPEDSLLFVKELLSATSSIVCILNQNNELVLANSSLMERFGIELDQDLASLRFGEVAGCVNVTVHNNTCGGGERCQYCGANYAFQDFWKSSKTVINECRLVRNNNGLTEQLDLEITASPFNCGEPFMLVSLVDVTDKKRREILERIFFHDIINIAGSLKGVFDLISLNPQEVDPEMLSIGSSLGTQILEEIKAQQQLIKAEKGELNLQIEPIAMGDFLEELKHKVQFSDAAFDRTIEVQDLSGNQQFSTDRTLLTRVVFNMVKNALEAVNRGEHVKITARKAGELIRIDVHNDSYIHPDVQAQLFQRSFSTKGANRGLGTYSMKMLGERYLKGQVDFETSSENGTTFYIQIPPSLV</sequence>
<evidence type="ECO:0000313" key="3">
    <source>
        <dbReference type="EMBL" id="PTN09758.1"/>
    </source>
</evidence>